<keyword evidence="3" id="KW-1185">Reference proteome</keyword>
<feature type="chain" id="PRO_5005513988" description="Secreted protein" evidence="1">
    <location>
        <begin position="29"/>
        <end position="149"/>
    </location>
</feature>
<protein>
    <recommendedName>
        <fullName evidence="4">Secreted protein</fullName>
    </recommendedName>
</protein>
<name>A0A0K8PDM2_STRAJ</name>
<dbReference type="RefSeq" id="WP_059414852.1">
    <property type="nucleotide sequence ID" value="NZ_DF968199.1"/>
</dbReference>
<evidence type="ECO:0000313" key="2">
    <source>
        <dbReference type="EMBL" id="GAP45992.1"/>
    </source>
</evidence>
<dbReference type="AlphaFoldDB" id="A0A0K8PDM2"/>
<keyword evidence="1" id="KW-0732">Signal</keyword>
<dbReference type="EMBL" id="DF968199">
    <property type="protein sequence ID" value="GAP45992.1"/>
    <property type="molecule type" value="Genomic_DNA"/>
</dbReference>
<accession>A0A0K8PDM2</accession>
<organism evidence="2 3">
    <name type="scientific">Streptomyces azureus</name>
    <dbReference type="NCBI Taxonomy" id="146537"/>
    <lineage>
        <taxon>Bacteria</taxon>
        <taxon>Bacillati</taxon>
        <taxon>Actinomycetota</taxon>
        <taxon>Actinomycetes</taxon>
        <taxon>Kitasatosporales</taxon>
        <taxon>Streptomycetaceae</taxon>
        <taxon>Streptomyces</taxon>
    </lineage>
</organism>
<gene>
    <name evidence="2" type="ORF">SAZU_0724</name>
</gene>
<dbReference type="OrthoDB" id="4303242at2"/>
<dbReference type="Proteomes" id="UP000053859">
    <property type="component" value="Unassembled WGS sequence"/>
</dbReference>
<evidence type="ECO:0000256" key="1">
    <source>
        <dbReference type="SAM" id="SignalP"/>
    </source>
</evidence>
<evidence type="ECO:0000313" key="3">
    <source>
        <dbReference type="Proteomes" id="UP000053859"/>
    </source>
</evidence>
<sequence length="149" mass="15962">MSRRPLRTLQAAGGAAAVMALLPTSAQAAPHSGGDYGAYGNEGQYLTTPYCAGTFRQIGATKYAEDMALKYFYSDKCGSFARIENSRPGCVAVLQRSDNGVGRVDGWVSESVDPGITYAYTRMGNNLNGRVSRALLSCDGHDLTETGWY</sequence>
<feature type="signal peptide" evidence="1">
    <location>
        <begin position="1"/>
        <end position="28"/>
    </location>
</feature>
<dbReference type="PATRIC" id="fig|146537.3.peg.760"/>
<reference evidence="2" key="1">
    <citation type="journal article" date="2015" name="Genome Announc.">
        <title>Draft Genome Sequence of Thiostrepton-Producing Streptomyces azureus ATCC 14921.</title>
        <authorList>
            <person name="Sakihara K."/>
            <person name="Maeda J."/>
            <person name="Tashiro K."/>
            <person name="Fujino Y."/>
            <person name="Kuhara S."/>
            <person name="Ohshima T."/>
            <person name="Ogata S."/>
            <person name="Doi K."/>
        </authorList>
    </citation>
    <scope>NUCLEOTIDE SEQUENCE [LARGE SCALE GENOMIC DNA]</scope>
    <source>
        <strain evidence="2">ATCC14921</strain>
    </source>
</reference>
<evidence type="ECO:0008006" key="4">
    <source>
        <dbReference type="Google" id="ProtNLM"/>
    </source>
</evidence>
<proteinExistence type="predicted"/>